<keyword evidence="2" id="KW-1185">Reference proteome</keyword>
<proteinExistence type="predicted"/>
<dbReference type="EMBL" id="JAVIZJ010000008">
    <property type="protein sequence ID" value="MDR6211283.1"/>
    <property type="molecule type" value="Genomic_DNA"/>
</dbReference>
<comment type="caution">
    <text evidence="1">The sequence shown here is derived from an EMBL/GenBank/DDBJ whole genome shotgun (WGS) entry which is preliminary data.</text>
</comment>
<evidence type="ECO:0000313" key="1">
    <source>
        <dbReference type="EMBL" id="MDR6211283.1"/>
    </source>
</evidence>
<protein>
    <submittedName>
        <fullName evidence="1">Uncharacterized protein</fullName>
    </submittedName>
</protein>
<name>A0ACC6IKT4_9ACTN</name>
<sequence>MDLSLPRLATIGSLALALSAVSACGSGASPSGSSSGSSGAPASEAGGPVATAEEAYAAWRASVLDDDMDAFDAVSVDGAWSDLGDPEDDAALLDELVTAVENGQLELPESPESIVGIDAMIADDPEGMDLEDIDPDEYFGMVEDEFDLEAVDDLALFTVPWDRGDGPGAVDTLFVRTDGAWLFFGMEPSD</sequence>
<organism evidence="1 2">
    <name type="scientific">Nocardioides zeae</name>
    <dbReference type="NCBI Taxonomy" id="1457234"/>
    <lineage>
        <taxon>Bacteria</taxon>
        <taxon>Bacillati</taxon>
        <taxon>Actinomycetota</taxon>
        <taxon>Actinomycetes</taxon>
        <taxon>Propionibacteriales</taxon>
        <taxon>Nocardioidaceae</taxon>
        <taxon>Nocardioides</taxon>
    </lineage>
</organism>
<dbReference type="Proteomes" id="UP001261666">
    <property type="component" value="Unassembled WGS sequence"/>
</dbReference>
<gene>
    <name evidence="1" type="ORF">QE364_003004</name>
</gene>
<accession>A0ACC6IKT4</accession>
<evidence type="ECO:0000313" key="2">
    <source>
        <dbReference type="Proteomes" id="UP001261666"/>
    </source>
</evidence>
<reference evidence="1" key="1">
    <citation type="submission" date="2023-08" db="EMBL/GenBank/DDBJ databases">
        <title>Functional and genomic diversity of the sorghum phyllosphere microbiome.</title>
        <authorList>
            <person name="Shade A."/>
        </authorList>
    </citation>
    <scope>NUCLEOTIDE SEQUENCE</scope>
    <source>
        <strain evidence="1">SORGH_AS_0885</strain>
    </source>
</reference>